<dbReference type="Gene3D" id="3.40.50.150">
    <property type="entry name" value="Vaccinia Virus protein VP39"/>
    <property type="match status" value="1"/>
</dbReference>
<dbReference type="AlphaFoldDB" id="A0A8H2PTC8"/>
<keyword evidence="1 3" id="KW-0808">Transferase</keyword>
<evidence type="ECO:0000313" key="4">
    <source>
        <dbReference type="Proteomes" id="UP000314285"/>
    </source>
</evidence>
<dbReference type="Pfam" id="PF13649">
    <property type="entry name" value="Methyltransf_25"/>
    <property type="match status" value="1"/>
</dbReference>
<dbReference type="RefSeq" id="WP_005025405.1">
    <property type="nucleotide sequence ID" value="NZ_CP027365.1"/>
</dbReference>
<sequence length="224" mass="25933">MAKDFNNSKVVKTYNEHIRKLIPGYELVHQQIQALLKAYIAGNKVHLLIIGCGTGYELGYLLQQFPEWKFTAIDISDTMLDKAKQYVQQFDGNNRVNFILGDMSQLDTDQNFDAALSILVTHFISYTEKSKFLKQIYETLKPGGMFITFDLVKIVSLQEKLSLKYICENNGLSEKQTETMLQRLEDDFFALSEQETFQFLKQAGFSQVKRFTQLLCYEGFIVQR</sequence>
<dbReference type="Proteomes" id="UP000314285">
    <property type="component" value="Unassembled WGS sequence"/>
</dbReference>
<protein>
    <submittedName>
        <fullName evidence="3">Class I SAM-dependent methyltransferase</fullName>
    </submittedName>
</protein>
<dbReference type="PANTHER" id="PTHR43861">
    <property type="entry name" value="TRANS-ACONITATE 2-METHYLTRANSFERASE-RELATED"/>
    <property type="match status" value="1"/>
</dbReference>
<dbReference type="CDD" id="cd02440">
    <property type="entry name" value="AdoMet_MTases"/>
    <property type="match status" value="1"/>
</dbReference>
<proteinExistence type="predicted"/>
<feature type="domain" description="Methyltransferase" evidence="2">
    <location>
        <begin position="48"/>
        <end position="144"/>
    </location>
</feature>
<dbReference type="GO" id="GO:0008168">
    <property type="term" value="F:methyltransferase activity"/>
    <property type="evidence" value="ECO:0007669"/>
    <property type="project" value="UniProtKB-KW"/>
</dbReference>
<evidence type="ECO:0000256" key="1">
    <source>
        <dbReference type="ARBA" id="ARBA00022679"/>
    </source>
</evidence>
<name>A0A8H2PTC8_ACIRA</name>
<dbReference type="EMBL" id="VFBM01000001">
    <property type="protein sequence ID" value="TNX94175.1"/>
    <property type="molecule type" value="Genomic_DNA"/>
</dbReference>
<dbReference type="InterPro" id="IPR041698">
    <property type="entry name" value="Methyltransf_25"/>
</dbReference>
<dbReference type="InterPro" id="IPR029063">
    <property type="entry name" value="SAM-dependent_MTases_sf"/>
</dbReference>
<dbReference type="GO" id="GO:0032259">
    <property type="term" value="P:methylation"/>
    <property type="evidence" value="ECO:0007669"/>
    <property type="project" value="UniProtKB-KW"/>
</dbReference>
<comment type="caution">
    <text evidence="3">The sequence shown here is derived from an EMBL/GenBank/DDBJ whole genome shotgun (WGS) entry which is preliminary data.</text>
</comment>
<keyword evidence="3" id="KW-0489">Methyltransferase</keyword>
<dbReference type="SUPFAM" id="SSF53335">
    <property type="entry name" value="S-adenosyl-L-methionine-dependent methyltransferases"/>
    <property type="match status" value="1"/>
</dbReference>
<gene>
    <name evidence="3" type="ORF">FHY67_01555</name>
</gene>
<evidence type="ECO:0000313" key="3">
    <source>
        <dbReference type="EMBL" id="TNX94175.1"/>
    </source>
</evidence>
<reference evidence="3 4" key="1">
    <citation type="submission" date="2019-06" db="EMBL/GenBank/DDBJ databases">
        <title>Genome of Acinetobacter radioresistens APH1, a phenol degrading strain.</title>
        <authorList>
            <person name="Liu Y."/>
        </authorList>
    </citation>
    <scope>NUCLEOTIDE SEQUENCE [LARGE SCALE GENOMIC DNA]</scope>
    <source>
        <strain evidence="3 4">APH1</strain>
    </source>
</reference>
<organism evidence="3 4">
    <name type="scientific">Acinetobacter radioresistens</name>
    <dbReference type="NCBI Taxonomy" id="40216"/>
    <lineage>
        <taxon>Bacteria</taxon>
        <taxon>Pseudomonadati</taxon>
        <taxon>Pseudomonadota</taxon>
        <taxon>Gammaproteobacteria</taxon>
        <taxon>Moraxellales</taxon>
        <taxon>Moraxellaceae</taxon>
        <taxon>Acinetobacter</taxon>
    </lineage>
</organism>
<accession>A0A8H2PTC8</accession>
<evidence type="ECO:0000259" key="2">
    <source>
        <dbReference type="Pfam" id="PF13649"/>
    </source>
</evidence>